<dbReference type="RefSeq" id="WP_238250845.1">
    <property type="nucleotide sequence ID" value="NZ_BPQX01000045.1"/>
</dbReference>
<comment type="caution">
    <text evidence="5">The sequence shown here is derived from an EMBL/GenBank/DDBJ whole genome shotgun (WGS) entry which is preliminary data.</text>
</comment>
<evidence type="ECO:0000256" key="1">
    <source>
        <dbReference type="ARBA" id="ARBA00004418"/>
    </source>
</evidence>
<protein>
    <submittedName>
        <fullName evidence="5">Peptide/nickel transport system substrate-binding protein</fullName>
    </submittedName>
</protein>
<dbReference type="SUPFAM" id="SSF53850">
    <property type="entry name" value="Periplasmic binding protein-like II"/>
    <property type="match status" value="1"/>
</dbReference>
<comment type="similarity">
    <text evidence="2">Belongs to the bacterial solute-binding protein 5 family.</text>
</comment>
<dbReference type="EMBL" id="JAUSVV010000015">
    <property type="protein sequence ID" value="MDQ0444743.1"/>
    <property type="molecule type" value="Genomic_DNA"/>
</dbReference>
<evidence type="ECO:0000259" key="4">
    <source>
        <dbReference type="Pfam" id="PF00496"/>
    </source>
</evidence>
<evidence type="ECO:0000256" key="3">
    <source>
        <dbReference type="ARBA" id="ARBA00022729"/>
    </source>
</evidence>
<comment type="subcellular location">
    <subcellularLocation>
        <location evidence="1">Periplasm</location>
    </subcellularLocation>
</comment>
<accession>A0ABU0HR05</accession>
<evidence type="ECO:0000256" key="2">
    <source>
        <dbReference type="ARBA" id="ARBA00005695"/>
    </source>
</evidence>
<keyword evidence="6" id="KW-1185">Reference proteome</keyword>
<dbReference type="PANTHER" id="PTHR30290:SF38">
    <property type="entry name" value="D,D-DIPEPTIDE-BINDING PERIPLASMIC PROTEIN DDPA-RELATED"/>
    <property type="match status" value="1"/>
</dbReference>
<dbReference type="Gene3D" id="3.10.105.10">
    <property type="entry name" value="Dipeptide-binding Protein, Domain 3"/>
    <property type="match status" value="1"/>
</dbReference>
<dbReference type="InterPro" id="IPR030678">
    <property type="entry name" value="Peptide/Ni-bd"/>
</dbReference>
<keyword evidence="3" id="KW-0732">Signal</keyword>
<evidence type="ECO:0000313" key="6">
    <source>
        <dbReference type="Proteomes" id="UP001236369"/>
    </source>
</evidence>
<dbReference type="Proteomes" id="UP001236369">
    <property type="component" value="Unassembled WGS sequence"/>
</dbReference>
<name>A0ABU0HR05_9HYPH</name>
<evidence type="ECO:0000313" key="5">
    <source>
        <dbReference type="EMBL" id="MDQ0444743.1"/>
    </source>
</evidence>
<dbReference type="InterPro" id="IPR000914">
    <property type="entry name" value="SBP_5_dom"/>
</dbReference>
<gene>
    <name evidence="5" type="ORF">QO016_004265</name>
</gene>
<sequence>MKRRTLIQGAGALIAGTISRPALVRAASASTLRFVPYADLAILDPIITTNYVTRTHGLMVFDTLYGLDTSYRAQPQMVSGHTVEDGGLTWRLTLRDHLFFHDGTPVLAKDAVASLKRWGQRDSFGSALFAVVNELSAPTDKVLLFRLKRPFPLLPEALAKPVSYVPVIMPERLAAVPATQAVTEMIGSGPFRFSAEERVPGSLTVYRRFERYQPREDGTASFTAGPKVARFDRVEWRTIPDGATAAGALRSGEIDWWEQPLVDLVPELSRQQDIRVELIETAGLIGQIRLNHTQPPFDNPAVSHALLTAIDQGEMMDAVAGTDPTIKRGPCGVFTPGGPMASKAGMEALTGPRDLTVAKRALDAAGYKGERVVLLAGTDVPRISAICEVMGDVCRKLGMNLDYVATDWGTVNQRILNAKPIDQGGWSMFGVFSGGLDQLSPAYHLAARGNGRAGIPSWLSDPTIETLRTAWFEAPDEQAQQALAAQIQARALEVGAYLPCGQYFQPSAYRRDLTGVLTGLPLFWNVGRAG</sequence>
<dbReference type="Pfam" id="PF00496">
    <property type="entry name" value="SBP_bac_5"/>
    <property type="match status" value="1"/>
</dbReference>
<dbReference type="CDD" id="cd08502">
    <property type="entry name" value="PBP2_NikA_DppA_OppA_like_16"/>
    <property type="match status" value="1"/>
</dbReference>
<feature type="domain" description="Solute-binding protein family 5" evidence="4">
    <location>
        <begin position="74"/>
        <end position="419"/>
    </location>
</feature>
<dbReference type="Gene3D" id="3.90.76.10">
    <property type="entry name" value="Dipeptide-binding Protein, Domain 1"/>
    <property type="match status" value="1"/>
</dbReference>
<dbReference type="Gene3D" id="3.40.190.10">
    <property type="entry name" value="Periplasmic binding protein-like II"/>
    <property type="match status" value="1"/>
</dbReference>
<dbReference type="InterPro" id="IPR039424">
    <property type="entry name" value="SBP_5"/>
</dbReference>
<dbReference type="PANTHER" id="PTHR30290">
    <property type="entry name" value="PERIPLASMIC BINDING COMPONENT OF ABC TRANSPORTER"/>
    <property type="match status" value="1"/>
</dbReference>
<dbReference type="PIRSF" id="PIRSF002741">
    <property type="entry name" value="MppA"/>
    <property type="match status" value="1"/>
</dbReference>
<proteinExistence type="inferred from homology"/>
<organism evidence="5 6">
    <name type="scientific">Methylobacterium persicinum</name>
    <dbReference type="NCBI Taxonomy" id="374426"/>
    <lineage>
        <taxon>Bacteria</taxon>
        <taxon>Pseudomonadati</taxon>
        <taxon>Pseudomonadota</taxon>
        <taxon>Alphaproteobacteria</taxon>
        <taxon>Hyphomicrobiales</taxon>
        <taxon>Methylobacteriaceae</taxon>
        <taxon>Methylobacterium</taxon>
    </lineage>
</organism>
<reference evidence="5 6" key="1">
    <citation type="submission" date="2023-07" db="EMBL/GenBank/DDBJ databases">
        <title>Genomic Encyclopedia of Type Strains, Phase IV (KMG-IV): sequencing the most valuable type-strain genomes for metagenomic binning, comparative biology and taxonomic classification.</title>
        <authorList>
            <person name="Goeker M."/>
        </authorList>
    </citation>
    <scope>NUCLEOTIDE SEQUENCE [LARGE SCALE GENOMIC DNA]</scope>
    <source>
        <strain evidence="5 6">DSM 19562</strain>
    </source>
</reference>